<comment type="catalytic activity">
    <reaction evidence="1">
        <text>L-glutamyl-[protein] + S-adenosyl-L-methionine = [protein]-L-glutamate 5-O-methyl ester + S-adenosyl-L-homocysteine</text>
        <dbReference type="Rhea" id="RHEA:24452"/>
        <dbReference type="Rhea" id="RHEA-COMP:10208"/>
        <dbReference type="Rhea" id="RHEA-COMP:10311"/>
        <dbReference type="ChEBI" id="CHEBI:29973"/>
        <dbReference type="ChEBI" id="CHEBI:57856"/>
        <dbReference type="ChEBI" id="CHEBI:59789"/>
        <dbReference type="ChEBI" id="CHEBI:82795"/>
        <dbReference type="EC" id="2.1.1.80"/>
    </reaction>
</comment>
<protein>
    <recommendedName>
        <fullName evidence="2">protein-glutamate O-methyltransferase</fullName>
        <ecNumber evidence="2">2.1.1.80</ecNumber>
    </recommendedName>
</protein>
<dbReference type="InterPro" id="IPR022642">
    <property type="entry name" value="CheR_C"/>
</dbReference>
<evidence type="ECO:0000256" key="2">
    <source>
        <dbReference type="ARBA" id="ARBA00012534"/>
    </source>
</evidence>
<evidence type="ECO:0000256" key="1">
    <source>
        <dbReference type="ARBA" id="ARBA00001541"/>
    </source>
</evidence>
<dbReference type="PROSITE" id="PS50123">
    <property type="entry name" value="CHER"/>
    <property type="match status" value="1"/>
</dbReference>
<dbReference type="Gene3D" id="1.10.155.10">
    <property type="entry name" value="Chemotaxis receptor methyltransferase CheR, N-terminal domain"/>
    <property type="match status" value="1"/>
</dbReference>
<dbReference type="PANTHER" id="PTHR24422">
    <property type="entry name" value="CHEMOTAXIS PROTEIN METHYLTRANSFERASE"/>
    <property type="match status" value="1"/>
</dbReference>
<feature type="domain" description="CheR-type methyltransferase" evidence="6">
    <location>
        <begin position="1"/>
        <end position="260"/>
    </location>
</feature>
<dbReference type="InterPro" id="IPR000780">
    <property type="entry name" value="CheR_MeTrfase"/>
</dbReference>
<gene>
    <name evidence="7" type="ORF">caldi_05090</name>
</gene>
<dbReference type="PANTHER" id="PTHR24422:SF19">
    <property type="entry name" value="CHEMOTAXIS PROTEIN METHYLTRANSFERASE"/>
    <property type="match status" value="1"/>
</dbReference>
<organism evidence="7 8">
    <name type="scientific">Caldinitratiruptor microaerophilus</name>
    <dbReference type="NCBI Taxonomy" id="671077"/>
    <lineage>
        <taxon>Bacteria</taxon>
        <taxon>Bacillati</taxon>
        <taxon>Bacillota</taxon>
        <taxon>Clostridia</taxon>
        <taxon>Eubacteriales</taxon>
        <taxon>Symbiobacteriaceae</taxon>
        <taxon>Caldinitratiruptor</taxon>
    </lineage>
</organism>
<dbReference type="KEGG" id="cmic:caldi_05090"/>
<keyword evidence="5" id="KW-0949">S-adenosyl-L-methionine</keyword>
<keyword evidence="8" id="KW-1185">Reference proteome</keyword>
<accession>A0AA35G8M6</accession>
<dbReference type="GO" id="GO:0008983">
    <property type="term" value="F:protein-glutamate O-methyltransferase activity"/>
    <property type="evidence" value="ECO:0007669"/>
    <property type="project" value="UniProtKB-EC"/>
</dbReference>
<dbReference type="GO" id="GO:0032259">
    <property type="term" value="P:methylation"/>
    <property type="evidence" value="ECO:0007669"/>
    <property type="project" value="UniProtKB-KW"/>
</dbReference>
<dbReference type="SUPFAM" id="SSF47757">
    <property type="entry name" value="Chemotaxis receptor methyltransferase CheR, N-terminal domain"/>
    <property type="match status" value="1"/>
</dbReference>
<dbReference type="EMBL" id="AP025628">
    <property type="protein sequence ID" value="BDG59419.1"/>
    <property type="molecule type" value="Genomic_DNA"/>
</dbReference>
<dbReference type="EC" id="2.1.1.80" evidence="2"/>
<keyword evidence="4" id="KW-0808">Transferase</keyword>
<name>A0AA35G8M6_9FIRM</name>
<dbReference type="Pfam" id="PF03705">
    <property type="entry name" value="CheR_N"/>
    <property type="match status" value="1"/>
</dbReference>
<sequence length="277" mass="31827">MNLEGYPVFRRTVKTLTGIDLDAYKGNQLERRLQGILRRVGVPDLIQYSRLLQSDSRRLQEFRDFLTINVTEFFRNPDRFEDLKHKVLPALLRERRPLRIWSAGCSTGAEPYSIAIILDEIDPGGRHDILATDVDATALAQAREAVYQEREMKEVSPARRRRYFTETPSGWQVVPHIRSAVRFVQHNLLSDPFPGDLDLIVCRNVVIYFAEEAKTALYERFRRSLRPGGVLFVGGTESLLRARELGFTPLLPFFYTTLPASRPEAETRQGRQGTDHP</sequence>
<dbReference type="InterPro" id="IPR029063">
    <property type="entry name" value="SAM-dependent_MTases_sf"/>
</dbReference>
<evidence type="ECO:0000256" key="4">
    <source>
        <dbReference type="ARBA" id="ARBA00022679"/>
    </source>
</evidence>
<dbReference type="InterPro" id="IPR022641">
    <property type="entry name" value="CheR_N"/>
</dbReference>
<evidence type="ECO:0000259" key="6">
    <source>
        <dbReference type="PROSITE" id="PS50123"/>
    </source>
</evidence>
<dbReference type="AlphaFoldDB" id="A0AA35G8M6"/>
<evidence type="ECO:0000256" key="5">
    <source>
        <dbReference type="ARBA" id="ARBA00022691"/>
    </source>
</evidence>
<evidence type="ECO:0000313" key="7">
    <source>
        <dbReference type="EMBL" id="BDG59419.1"/>
    </source>
</evidence>
<dbReference type="InterPro" id="IPR050903">
    <property type="entry name" value="Bact_Chemotaxis_MeTrfase"/>
</dbReference>
<dbReference type="Pfam" id="PF01739">
    <property type="entry name" value="CheR"/>
    <property type="match status" value="1"/>
</dbReference>
<evidence type="ECO:0000256" key="3">
    <source>
        <dbReference type="ARBA" id="ARBA00022603"/>
    </source>
</evidence>
<dbReference type="SUPFAM" id="SSF53335">
    <property type="entry name" value="S-adenosyl-L-methionine-dependent methyltransferases"/>
    <property type="match status" value="1"/>
</dbReference>
<dbReference type="SMART" id="SM00138">
    <property type="entry name" value="MeTrc"/>
    <property type="match status" value="1"/>
</dbReference>
<evidence type="ECO:0000313" key="8">
    <source>
        <dbReference type="Proteomes" id="UP001163687"/>
    </source>
</evidence>
<keyword evidence="3" id="KW-0489">Methyltransferase</keyword>
<dbReference type="PRINTS" id="PR00996">
    <property type="entry name" value="CHERMTFRASE"/>
</dbReference>
<dbReference type="CDD" id="cd02440">
    <property type="entry name" value="AdoMet_MTases"/>
    <property type="match status" value="1"/>
</dbReference>
<dbReference type="InterPro" id="IPR036804">
    <property type="entry name" value="CheR_N_sf"/>
</dbReference>
<dbReference type="RefSeq" id="WP_264843549.1">
    <property type="nucleotide sequence ID" value="NZ_AP025628.1"/>
</dbReference>
<dbReference type="Gene3D" id="3.40.50.150">
    <property type="entry name" value="Vaccinia Virus protein VP39"/>
    <property type="match status" value="1"/>
</dbReference>
<dbReference type="Proteomes" id="UP001163687">
    <property type="component" value="Chromosome"/>
</dbReference>
<proteinExistence type="predicted"/>
<reference evidence="7" key="1">
    <citation type="submission" date="2022-03" db="EMBL/GenBank/DDBJ databases">
        <title>Complete genome sequence of Caldinitratiruptor microaerophilus.</title>
        <authorList>
            <person name="Mukaiyama R."/>
            <person name="Nishiyama T."/>
            <person name="Ueda K."/>
        </authorList>
    </citation>
    <scope>NUCLEOTIDE SEQUENCE</scope>
    <source>
        <strain evidence="7">JCM 16183</strain>
    </source>
</reference>